<sequence>TTFGIICLFAGLKRIGPANTAMISTLEVIVTAALAILFLGETMSLPKILGACMIISAVVILGKSEYRTA</sequence>
<feature type="domain" description="EamA" evidence="2">
    <location>
        <begin position="2"/>
        <end position="61"/>
    </location>
</feature>
<accession>X1DWZ0</accession>
<feature type="non-terminal residue" evidence="3">
    <location>
        <position position="69"/>
    </location>
</feature>
<dbReference type="SUPFAM" id="SSF103481">
    <property type="entry name" value="Multidrug resistance efflux transporter EmrE"/>
    <property type="match status" value="1"/>
</dbReference>
<evidence type="ECO:0000259" key="2">
    <source>
        <dbReference type="Pfam" id="PF00892"/>
    </source>
</evidence>
<dbReference type="GO" id="GO:0016020">
    <property type="term" value="C:membrane"/>
    <property type="evidence" value="ECO:0007669"/>
    <property type="project" value="InterPro"/>
</dbReference>
<proteinExistence type="predicted"/>
<dbReference type="EMBL" id="BART01041318">
    <property type="protein sequence ID" value="GAH24802.1"/>
    <property type="molecule type" value="Genomic_DNA"/>
</dbReference>
<dbReference type="InterPro" id="IPR000620">
    <property type="entry name" value="EamA_dom"/>
</dbReference>
<dbReference type="AlphaFoldDB" id="X1DWZ0"/>
<feature type="transmembrane region" description="Helical" evidence="1">
    <location>
        <begin position="21"/>
        <end position="39"/>
    </location>
</feature>
<feature type="non-terminal residue" evidence="3">
    <location>
        <position position="1"/>
    </location>
</feature>
<dbReference type="Pfam" id="PF00892">
    <property type="entry name" value="EamA"/>
    <property type="match status" value="1"/>
</dbReference>
<dbReference type="InterPro" id="IPR037185">
    <property type="entry name" value="EmrE-like"/>
</dbReference>
<dbReference type="Gene3D" id="1.10.3730.20">
    <property type="match status" value="1"/>
</dbReference>
<keyword evidence="1" id="KW-1133">Transmembrane helix</keyword>
<evidence type="ECO:0000313" key="3">
    <source>
        <dbReference type="EMBL" id="GAH24802.1"/>
    </source>
</evidence>
<protein>
    <recommendedName>
        <fullName evidence="2">EamA domain-containing protein</fullName>
    </recommendedName>
</protein>
<reference evidence="3" key="1">
    <citation type="journal article" date="2014" name="Front. Microbiol.">
        <title>High frequency of phylogenetically diverse reductive dehalogenase-homologous genes in deep subseafloor sedimentary metagenomes.</title>
        <authorList>
            <person name="Kawai M."/>
            <person name="Futagami T."/>
            <person name="Toyoda A."/>
            <person name="Takaki Y."/>
            <person name="Nishi S."/>
            <person name="Hori S."/>
            <person name="Arai W."/>
            <person name="Tsubouchi T."/>
            <person name="Morono Y."/>
            <person name="Uchiyama I."/>
            <person name="Ito T."/>
            <person name="Fujiyama A."/>
            <person name="Inagaki F."/>
            <person name="Takami H."/>
        </authorList>
    </citation>
    <scope>NUCLEOTIDE SEQUENCE</scope>
    <source>
        <strain evidence="3">Expedition CK06-06</strain>
    </source>
</reference>
<comment type="caution">
    <text evidence="3">The sequence shown here is derived from an EMBL/GenBank/DDBJ whole genome shotgun (WGS) entry which is preliminary data.</text>
</comment>
<name>X1DWZ0_9ZZZZ</name>
<feature type="transmembrane region" description="Helical" evidence="1">
    <location>
        <begin position="45"/>
        <end position="62"/>
    </location>
</feature>
<keyword evidence="1" id="KW-0472">Membrane</keyword>
<evidence type="ECO:0000256" key="1">
    <source>
        <dbReference type="SAM" id="Phobius"/>
    </source>
</evidence>
<keyword evidence="1" id="KW-0812">Transmembrane</keyword>
<gene>
    <name evidence="3" type="ORF">S01H4_66581</name>
</gene>
<organism evidence="3">
    <name type="scientific">marine sediment metagenome</name>
    <dbReference type="NCBI Taxonomy" id="412755"/>
    <lineage>
        <taxon>unclassified sequences</taxon>
        <taxon>metagenomes</taxon>
        <taxon>ecological metagenomes</taxon>
    </lineage>
</organism>